<reference evidence="4" key="1">
    <citation type="submission" date="2017-05" db="EMBL/GenBank/DDBJ databases">
        <authorList>
            <person name="Rodrigo-Torres L."/>
            <person name="Arahal R. D."/>
            <person name="Lucena T."/>
        </authorList>
    </citation>
    <scope>NUCLEOTIDE SEQUENCE [LARGE SCALE GENOMIC DNA]</scope>
    <source>
        <strain evidence="4">CECT 8899</strain>
    </source>
</reference>
<dbReference type="Pfam" id="PF00497">
    <property type="entry name" value="SBP_bac_3"/>
    <property type="match status" value="1"/>
</dbReference>
<protein>
    <submittedName>
        <fullName evidence="3">ABC transporter arginine-binding protein</fullName>
    </submittedName>
</protein>
<dbReference type="InterPro" id="IPR001638">
    <property type="entry name" value="Solute-binding_3/MltF_N"/>
</dbReference>
<dbReference type="EMBL" id="FXZK01000010">
    <property type="protein sequence ID" value="SMY09502.1"/>
    <property type="molecule type" value="Genomic_DNA"/>
</dbReference>
<keyword evidence="1" id="KW-0732">Signal</keyword>
<dbReference type="SMART" id="SM00062">
    <property type="entry name" value="PBPb"/>
    <property type="match status" value="1"/>
</dbReference>
<name>A0A238LIQ4_9RHOB</name>
<organism evidence="3 4">
    <name type="scientific">Flavimaricola marinus</name>
    <dbReference type="NCBI Taxonomy" id="1819565"/>
    <lineage>
        <taxon>Bacteria</taxon>
        <taxon>Pseudomonadati</taxon>
        <taxon>Pseudomonadota</taxon>
        <taxon>Alphaproteobacteria</taxon>
        <taxon>Rhodobacterales</taxon>
        <taxon>Paracoccaceae</taxon>
        <taxon>Flavimaricola</taxon>
    </lineage>
</organism>
<evidence type="ECO:0000313" key="4">
    <source>
        <dbReference type="Proteomes" id="UP000201613"/>
    </source>
</evidence>
<keyword evidence="4" id="KW-1185">Reference proteome</keyword>
<dbReference type="PANTHER" id="PTHR35936:SF19">
    <property type="entry name" value="AMINO-ACID-BINDING PROTEIN YXEM-RELATED"/>
    <property type="match status" value="1"/>
</dbReference>
<dbReference type="OrthoDB" id="9807134at2"/>
<dbReference type="Gene3D" id="3.40.190.10">
    <property type="entry name" value="Periplasmic binding protein-like II"/>
    <property type="match status" value="2"/>
</dbReference>
<feature type="domain" description="Solute-binding protein family 3/N-terminal" evidence="2">
    <location>
        <begin position="27"/>
        <end position="242"/>
    </location>
</feature>
<dbReference type="SUPFAM" id="SSF53850">
    <property type="entry name" value="Periplasmic binding protein-like II"/>
    <property type="match status" value="1"/>
</dbReference>
<sequence length="245" mass="25976">MTPASWLAALWIGVASAGLTGSAMAERLLIAAETTFAPFVMLDDAGELTGFDRVFGDEMCARAGLTCDWVLTEFDQLIPGVVAGRFDLAMSGLGDSPERRALVDFTAIYLPSSVPSAYVGPLGAPPPDAALIGVQAGTIHEAHVASRALRYQSFDTAQAALAAMAAGRVNLVFGSSSYFEQILPRTYPMFQFLSFDPVAVDGTAIAIAKGRDDLRNQLDATIAAMLADGTVAQMARFWFTARNNL</sequence>
<evidence type="ECO:0000256" key="1">
    <source>
        <dbReference type="ARBA" id="ARBA00022729"/>
    </source>
</evidence>
<dbReference type="RefSeq" id="WP_093993688.1">
    <property type="nucleotide sequence ID" value="NZ_FXZK01000010.1"/>
</dbReference>
<evidence type="ECO:0000259" key="2">
    <source>
        <dbReference type="SMART" id="SM00062"/>
    </source>
</evidence>
<evidence type="ECO:0000313" key="3">
    <source>
        <dbReference type="EMBL" id="SMY09502.1"/>
    </source>
</evidence>
<dbReference type="Proteomes" id="UP000201613">
    <property type="component" value="Unassembled WGS sequence"/>
</dbReference>
<accession>A0A238LIQ4</accession>
<dbReference type="PANTHER" id="PTHR35936">
    <property type="entry name" value="MEMBRANE-BOUND LYTIC MUREIN TRANSGLYCOSYLASE F"/>
    <property type="match status" value="1"/>
</dbReference>
<dbReference type="AlphaFoldDB" id="A0A238LIQ4"/>
<gene>
    <name evidence="3" type="primary">artI</name>
    <name evidence="3" type="ORF">LOM8899_03669</name>
</gene>
<proteinExistence type="predicted"/>